<keyword evidence="5 12" id="KW-0337">GPI-anchor biosynthesis</keyword>
<reference evidence="13 14" key="1">
    <citation type="submission" date="2014-06" db="EMBL/GenBank/DDBJ databases">
        <title>The Genome of the Aflatoxigenic Filamentous Fungus Aspergillus nomius.</title>
        <authorList>
            <person name="Moore M.G."/>
            <person name="Shannon B.M."/>
            <person name="Brian M.M."/>
        </authorList>
    </citation>
    <scope>NUCLEOTIDE SEQUENCE [LARGE SCALE GENOMIC DNA]</scope>
    <source>
        <strain evidence="13 14">NRRL 13137</strain>
    </source>
</reference>
<keyword evidence="11 12" id="KW-0472">Membrane</keyword>
<evidence type="ECO:0000313" key="14">
    <source>
        <dbReference type="Proteomes" id="UP000037505"/>
    </source>
</evidence>
<keyword evidence="8 12" id="KW-0812">Transmembrane</keyword>
<dbReference type="GO" id="GO:0004376">
    <property type="term" value="F:GPI mannosyltransferase activity"/>
    <property type="evidence" value="ECO:0007669"/>
    <property type="project" value="InterPro"/>
</dbReference>
<dbReference type="AlphaFoldDB" id="A0A0L1J1M1"/>
<comment type="subcellular location">
    <subcellularLocation>
        <location evidence="1 12">Endoplasmic reticulum membrane</location>
        <topology evidence="1 12">Multi-pass membrane protein</topology>
    </subcellularLocation>
</comment>
<evidence type="ECO:0000313" key="13">
    <source>
        <dbReference type="EMBL" id="KNG85706.1"/>
    </source>
</evidence>
<dbReference type="GO" id="GO:0006506">
    <property type="term" value="P:GPI anchor biosynthetic process"/>
    <property type="evidence" value="ECO:0007669"/>
    <property type="project" value="UniProtKB-UniPathway"/>
</dbReference>
<dbReference type="EMBL" id="JNOM01000145">
    <property type="protein sequence ID" value="KNG85706.1"/>
    <property type="molecule type" value="Genomic_DNA"/>
</dbReference>
<comment type="caution">
    <text evidence="12">Lacks conserved residue(s) required for the propagation of feature annotation.</text>
</comment>
<comment type="caution">
    <text evidence="13">The sequence shown here is derived from an EMBL/GenBank/DDBJ whole genome shotgun (WGS) entry which is preliminary data.</text>
</comment>
<evidence type="ECO:0000256" key="4">
    <source>
        <dbReference type="ARBA" id="ARBA00013795"/>
    </source>
</evidence>
<evidence type="ECO:0000256" key="1">
    <source>
        <dbReference type="ARBA" id="ARBA00004477"/>
    </source>
</evidence>
<dbReference type="GO" id="GO:0031501">
    <property type="term" value="C:mannosyltransferase complex"/>
    <property type="evidence" value="ECO:0007669"/>
    <property type="project" value="TreeGrafter"/>
</dbReference>
<keyword evidence="6 12" id="KW-0328">Glycosyltransferase</keyword>
<accession>A0A0L1J1M1</accession>
<comment type="pathway">
    <text evidence="2 12">Glycolipid biosynthesis; glycosylphosphatidylinositol-anchor biosynthesis.</text>
</comment>
<keyword evidence="10 12" id="KW-1133">Transmembrane helix</keyword>
<dbReference type="PANTHER" id="PTHR12468">
    <property type="entry name" value="GPI MANNOSYLTRANSFERASE 2"/>
    <property type="match status" value="1"/>
</dbReference>
<keyword evidence="9 12" id="KW-0256">Endoplasmic reticulum</keyword>
<evidence type="ECO:0000256" key="12">
    <source>
        <dbReference type="RuleBase" id="RU363112"/>
    </source>
</evidence>
<evidence type="ECO:0000256" key="6">
    <source>
        <dbReference type="ARBA" id="ARBA00022676"/>
    </source>
</evidence>
<dbReference type="GeneID" id="26808875"/>
<gene>
    <name evidence="13" type="ORF">ANOM_007071</name>
</gene>
<dbReference type="GO" id="GO:0000009">
    <property type="term" value="F:alpha-1,6-mannosyltransferase activity"/>
    <property type="evidence" value="ECO:0007669"/>
    <property type="project" value="InterPro"/>
</dbReference>
<evidence type="ECO:0000256" key="10">
    <source>
        <dbReference type="ARBA" id="ARBA00022989"/>
    </source>
</evidence>
<evidence type="ECO:0000256" key="5">
    <source>
        <dbReference type="ARBA" id="ARBA00022502"/>
    </source>
</evidence>
<evidence type="ECO:0000256" key="11">
    <source>
        <dbReference type="ARBA" id="ARBA00023136"/>
    </source>
</evidence>
<evidence type="ECO:0000256" key="3">
    <source>
        <dbReference type="ARBA" id="ARBA00008698"/>
    </source>
</evidence>
<dbReference type="Proteomes" id="UP000037505">
    <property type="component" value="Unassembled WGS sequence"/>
</dbReference>
<evidence type="ECO:0000256" key="2">
    <source>
        <dbReference type="ARBA" id="ARBA00004687"/>
    </source>
</evidence>
<comment type="function">
    <text evidence="12">Mannosyltransferase involved in glycosylphosphatidylinositol-anchor biosynthesis.</text>
</comment>
<feature type="transmembrane region" description="Helical" evidence="12">
    <location>
        <begin position="222"/>
        <end position="248"/>
    </location>
</feature>
<evidence type="ECO:0000256" key="9">
    <source>
        <dbReference type="ARBA" id="ARBA00022824"/>
    </source>
</evidence>
<keyword evidence="14" id="KW-1185">Reference proteome</keyword>
<evidence type="ECO:0000256" key="7">
    <source>
        <dbReference type="ARBA" id="ARBA00022679"/>
    </source>
</evidence>
<dbReference type="RefSeq" id="XP_015406629.1">
    <property type="nucleotide sequence ID" value="XM_015552327.1"/>
</dbReference>
<feature type="transmembrane region" description="Helical" evidence="12">
    <location>
        <begin position="428"/>
        <end position="450"/>
    </location>
</feature>
<organism evidence="13 14">
    <name type="scientific">Aspergillus nomiae NRRL (strain ATCC 15546 / NRRL 13137 / CBS 260.88 / M93)</name>
    <dbReference type="NCBI Taxonomy" id="1509407"/>
    <lineage>
        <taxon>Eukaryota</taxon>
        <taxon>Fungi</taxon>
        <taxon>Dikarya</taxon>
        <taxon>Ascomycota</taxon>
        <taxon>Pezizomycotina</taxon>
        <taxon>Eurotiomycetes</taxon>
        <taxon>Eurotiomycetidae</taxon>
        <taxon>Eurotiales</taxon>
        <taxon>Aspergillaceae</taxon>
        <taxon>Aspergillus</taxon>
        <taxon>Aspergillus subgen. Circumdati</taxon>
    </lineage>
</organism>
<dbReference type="Pfam" id="PF04188">
    <property type="entry name" value="Mannosyl_trans2"/>
    <property type="match status" value="2"/>
</dbReference>
<dbReference type="UniPathway" id="UPA00196"/>
<name>A0A0L1J1M1_ASPN3</name>
<feature type="transmembrane region" description="Helical" evidence="12">
    <location>
        <begin position="339"/>
        <end position="357"/>
    </location>
</feature>
<evidence type="ECO:0000256" key="8">
    <source>
        <dbReference type="ARBA" id="ARBA00022692"/>
    </source>
</evidence>
<dbReference type="EC" id="2.4.1.-" evidence="12"/>
<dbReference type="PANTHER" id="PTHR12468:SF2">
    <property type="entry name" value="GPI MANNOSYLTRANSFERASE 2"/>
    <property type="match status" value="1"/>
</dbReference>
<feature type="transmembrane region" description="Helical" evidence="12">
    <location>
        <begin position="129"/>
        <end position="153"/>
    </location>
</feature>
<dbReference type="GO" id="GO:0005789">
    <property type="term" value="C:endoplasmic reticulum membrane"/>
    <property type="evidence" value="ECO:0007669"/>
    <property type="project" value="UniProtKB-SubCell"/>
</dbReference>
<proteinExistence type="inferred from homology"/>
<feature type="transmembrane region" description="Helical" evidence="12">
    <location>
        <begin position="21"/>
        <end position="44"/>
    </location>
</feature>
<dbReference type="InterPro" id="IPR007315">
    <property type="entry name" value="PIG-V/Gpi18"/>
</dbReference>
<keyword evidence="7 12" id="KW-0808">Transferase</keyword>
<dbReference type="STRING" id="1509407.A0A0L1J1M1"/>
<feature type="transmembrane region" description="Helical" evidence="12">
    <location>
        <begin position="165"/>
        <end position="185"/>
    </location>
</feature>
<comment type="similarity">
    <text evidence="3 12">Belongs to the PIGV family.</text>
</comment>
<sequence length="453" mass="49251">MAAGLALARPRLLNPDNPIRSLSLAFWLWKALLFLVIIGCPGPGYDTSTGLLPYQESAASDARGEVIRHAPFSFPLKLVRWDSIYFVHIVRDGYVFEQEWAFGYGYTRILSFLTSVLPQLSGLDGVAKIALVASAVSHIAHYVSILAIYGLSVNIFGHGTTSGRLISLLAATLHIICPAGAFLSAPYGESLFSFLNITGYYLYSCSLLDANTGKRASSNAKMLLAAALFSIATAVRSNGILSGALFAYDALLQLRKIISQGISGGSVLRLGVIVVGGCVVALGLIVPQWIAYTAFCMSDEPLRPWCGQLIPSIYGWVQVHYWSECRVPTVLDIFQPASFYPGFSHVVLVVSLLSLGVKYNMAIRYNNSSTDTACGAQWPTCVMAFTSYHVQIINRISSGYPLWYWYLICQTFGQAADSSRVAKRSQTFTIAIQGIVIYAIVQAVLFGSFLPPA</sequence>
<feature type="transmembrane region" description="Helical" evidence="12">
    <location>
        <begin position="268"/>
        <end position="290"/>
    </location>
</feature>
<dbReference type="OrthoDB" id="10252502at2759"/>
<protein>
    <recommendedName>
        <fullName evidence="4 12">GPI mannosyltransferase 2</fullName>
        <ecNumber evidence="12">2.4.1.-</ecNumber>
    </recommendedName>
</protein>